<reference evidence="1 2" key="1">
    <citation type="submission" date="2011-04" db="EMBL/GenBank/DDBJ databases">
        <authorList>
            <person name="Muzny D."/>
            <person name="Qin X."/>
            <person name="Deng J."/>
            <person name="Jiang H."/>
            <person name="Liu Y."/>
            <person name="Qu J."/>
            <person name="Song X.-Z."/>
            <person name="Zhang L."/>
            <person name="Thornton R."/>
            <person name="Coyle M."/>
            <person name="Francisco L."/>
            <person name="Jackson L."/>
            <person name="Javaid M."/>
            <person name="Korchina V."/>
            <person name="Kovar C."/>
            <person name="Mata R."/>
            <person name="Mathew T."/>
            <person name="Ngo R."/>
            <person name="Nguyen L."/>
            <person name="Nguyen N."/>
            <person name="Okwuonu G."/>
            <person name="Ongeri F."/>
            <person name="Pham C."/>
            <person name="Simmons D."/>
            <person name="Wilczek-Boney K."/>
            <person name="Hale W."/>
            <person name="Jakkamsetti A."/>
            <person name="Pham P."/>
            <person name="Ruth R."/>
            <person name="San Lucas F."/>
            <person name="Warren J."/>
            <person name="Zhang J."/>
            <person name="Zhao Z."/>
            <person name="Zhou C."/>
            <person name="Zhu D."/>
            <person name="Lee S."/>
            <person name="Bess C."/>
            <person name="Blankenburg K."/>
            <person name="Forbes L."/>
            <person name="Fu Q."/>
            <person name="Gubbala S."/>
            <person name="Hirani K."/>
            <person name="Jayaseelan J.C."/>
            <person name="Lara F."/>
            <person name="Munidasa M."/>
            <person name="Palculict T."/>
            <person name="Patil S."/>
            <person name="Pu L.-L."/>
            <person name="Saada N."/>
            <person name="Tang L."/>
            <person name="Weissenberger G."/>
            <person name="Zhu Y."/>
            <person name="Hemphill L."/>
            <person name="Shang Y."/>
            <person name="Youmans B."/>
            <person name="Ayvaz T."/>
            <person name="Ross M."/>
            <person name="Santibanez J."/>
            <person name="Aqrawi P."/>
            <person name="Gross S."/>
            <person name="Joshi V."/>
            <person name="Fowler G."/>
            <person name="Nazareth L."/>
            <person name="Reid J."/>
            <person name="Worley K."/>
            <person name="Petrosino J."/>
            <person name="Highlander S."/>
            <person name="Gibbs R."/>
        </authorList>
    </citation>
    <scope>NUCLEOTIDE SEQUENCE [LARGE SCALE GENOMIC DNA]</scope>
    <source>
        <strain evidence="1 2">ATCC 23330</strain>
    </source>
</reference>
<accession>F5S5K9</accession>
<dbReference type="HOGENOM" id="CLU_2450648_0_0_4"/>
<sequence>MNKLDLIVQFEAENNVVFPNSYKEILRIFNNYIIYDYHITELGIKKTKDLEFYSISRLFENMDKIHKYHQVMIDEVSTQLIDCQKNLYI</sequence>
<comment type="caution">
    <text evidence="1">The sequence shown here is derived from an EMBL/GenBank/DDBJ whole genome shotgun (WGS) entry which is preliminary data.</text>
</comment>
<keyword evidence="2" id="KW-1185">Reference proteome</keyword>
<dbReference type="AlphaFoldDB" id="F5S5K9"/>
<evidence type="ECO:0000313" key="2">
    <source>
        <dbReference type="Proteomes" id="UP000004207"/>
    </source>
</evidence>
<name>F5S5K9_KINKI</name>
<evidence type="ECO:0000313" key="1">
    <source>
        <dbReference type="EMBL" id="EGK10980.1"/>
    </source>
</evidence>
<dbReference type="RefSeq" id="WP_003785778.1">
    <property type="nucleotide sequence ID" value="NZ_GL891959.1"/>
</dbReference>
<dbReference type="SUPFAM" id="SSF160631">
    <property type="entry name" value="SMI1/KNR4-like"/>
    <property type="match status" value="1"/>
</dbReference>
<dbReference type="Proteomes" id="UP000004207">
    <property type="component" value="Unassembled WGS sequence"/>
</dbReference>
<dbReference type="Gene3D" id="3.40.1580.10">
    <property type="entry name" value="SMI1/KNR4-like"/>
    <property type="match status" value="1"/>
</dbReference>
<proteinExistence type="predicted"/>
<dbReference type="EMBL" id="AFHS01000015">
    <property type="protein sequence ID" value="EGK10980.1"/>
    <property type="molecule type" value="Genomic_DNA"/>
</dbReference>
<protein>
    <submittedName>
        <fullName evidence="1">Uncharacterized protein</fullName>
    </submittedName>
</protein>
<organism evidence="1 2">
    <name type="scientific">Kingella kingae ATCC 23330</name>
    <dbReference type="NCBI Taxonomy" id="887327"/>
    <lineage>
        <taxon>Bacteria</taxon>
        <taxon>Pseudomonadati</taxon>
        <taxon>Pseudomonadota</taxon>
        <taxon>Betaproteobacteria</taxon>
        <taxon>Neisseriales</taxon>
        <taxon>Neisseriaceae</taxon>
        <taxon>Kingella</taxon>
    </lineage>
</organism>
<dbReference type="InterPro" id="IPR037883">
    <property type="entry name" value="Knr4/Smi1-like_sf"/>
</dbReference>
<gene>
    <name evidence="1" type="ORF">HMPREF0476_0492</name>
</gene>